<comment type="caution">
    <text evidence="1">The sequence shown here is derived from an EMBL/GenBank/DDBJ whole genome shotgun (WGS) entry which is preliminary data.</text>
</comment>
<name>A0ABR7CUX3_9BACT</name>
<dbReference type="RefSeq" id="WP_186974502.1">
    <property type="nucleotide sequence ID" value="NZ_JACOOH010000001.1"/>
</dbReference>
<sequence>MKKDNILILTNSYWEILKSLSNEVKLRLATRLTASVIETKSRTPNHTEEMLAKYAGAWQDNRSTEEIIKNLNDSRHGSKAPLTL</sequence>
<protein>
    <recommendedName>
        <fullName evidence="3">Antitoxin</fullName>
    </recommendedName>
</protein>
<dbReference type="Proteomes" id="UP000646484">
    <property type="component" value="Unassembled WGS sequence"/>
</dbReference>
<evidence type="ECO:0008006" key="3">
    <source>
        <dbReference type="Google" id="ProtNLM"/>
    </source>
</evidence>
<accession>A0ABR7CUX3</accession>
<reference evidence="1 2" key="1">
    <citation type="submission" date="2020-08" db="EMBL/GenBank/DDBJ databases">
        <title>Genome public.</title>
        <authorList>
            <person name="Liu C."/>
            <person name="Sun Q."/>
        </authorList>
    </citation>
    <scope>NUCLEOTIDE SEQUENCE [LARGE SCALE GENOMIC DNA]</scope>
    <source>
        <strain evidence="1 2">NSJ-56</strain>
    </source>
</reference>
<organism evidence="1 2">
    <name type="scientific">Butyricimonas hominis</name>
    <dbReference type="NCBI Taxonomy" id="2763032"/>
    <lineage>
        <taxon>Bacteria</taxon>
        <taxon>Pseudomonadati</taxon>
        <taxon>Bacteroidota</taxon>
        <taxon>Bacteroidia</taxon>
        <taxon>Bacteroidales</taxon>
        <taxon>Odoribacteraceae</taxon>
        <taxon>Butyricimonas</taxon>
    </lineage>
</organism>
<dbReference type="EMBL" id="JACOOH010000001">
    <property type="protein sequence ID" value="MBC5619487.1"/>
    <property type="molecule type" value="Genomic_DNA"/>
</dbReference>
<keyword evidence="2" id="KW-1185">Reference proteome</keyword>
<gene>
    <name evidence="1" type="ORF">H8S64_00075</name>
</gene>
<evidence type="ECO:0000313" key="2">
    <source>
        <dbReference type="Proteomes" id="UP000646484"/>
    </source>
</evidence>
<evidence type="ECO:0000313" key="1">
    <source>
        <dbReference type="EMBL" id="MBC5619487.1"/>
    </source>
</evidence>
<proteinExistence type="predicted"/>